<organism evidence="2 3">
    <name type="scientific">Phoxinus phoxinus</name>
    <name type="common">Eurasian minnow</name>
    <dbReference type="NCBI Taxonomy" id="58324"/>
    <lineage>
        <taxon>Eukaryota</taxon>
        <taxon>Metazoa</taxon>
        <taxon>Chordata</taxon>
        <taxon>Craniata</taxon>
        <taxon>Vertebrata</taxon>
        <taxon>Euteleostomi</taxon>
        <taxon>Actinopterygii</taxon>
        <taxon>Neopterygii</taxon>
        <taxon>Teleostei</taxon>
        <taxon>Ostariophysi</taxon>
        <taxon>Cypriniformes</taxon>
        <taxon>Leuciscidae</taxon>
        <taxon>Phoxininae</taxon>
        <taxon>Phoxinus</taxon>
    </lineage>
</organism>
<reference evidence="2 3" key="1">
    <citation type="submission" date="2024-02" db="EMBL/GenBank/DDBJ databases">
        <title>Chromosome-level genome assembly of the Eurasian Minnow (Phoxinus phoxinus).</title>
        <authorList>
            <person name="Oriowo T.O."/>
            <person name="Martin S."/>
            <person name="Stange M."/>
            <person name="Chrysostomakis Y."/>
            <person name="Brown T."/>
            <person name="Winkler S."/>
            <person name="Kukowka S."/>
            <person name="Myers E.W."/>
            <person name="Bohne A."/>
        </authorList>
    </citation>
    <scope>NUCLEOTIDE SEQUENCE [LARGE SCALE GENOMIC DNA]</scope>
    <source>
        <strain evidence="2">ZFMK-TIS-60720</strain>
        <tissue evidence="2">Whole Organism</tissue>
    </source>
</reference>
<evidence type="ECO:0000313" key="2">
    <source>
        <dbReference type="EMBL" id="KAK7160281.1"/>
    </source>
</evidence>
<feature type="compositionally biased region" description="Low complexity" evidence="1">
    <location>
        <begin position="21"/>
        <end position="32"/>
    </location>
</feature>
<proteinExistence type="predicted"/>
<sequence>MGHKQSRHSDLSKEDYDTPIQRSSGRSFSEQSSAHEASTGPCRDLRFPMSMAKFQKKVLTKLVDIHLEVRRLGRSEPLLSSAHIEQLETMDEFKREEERLKDKDAFDSLALHQPANVEF</sequence>
<evidence type="ECO:0000313" key="3">
    <source>
        <dbReference type="Proteomes" id="UP001364617"/>
    </source>
</evidence>
<feature type="compositionally biased region" description="Basic and acidic residues" evidence="1">
    <location>
        <begin position="7"/>
        <end position="16"/>
    </location>
</feature>
<evidence type="ECO:0000256" key="1">
    <source>
        <dbReference type="SAM" id="MobiDB-lite"/>
    </source>
</evidence>
<keyword evidence="3" id="KW-1185">Reference proteome</keyword>
<comment type="caution">
    <text evidence="2">The sequence shown here is derived from an EMBL/GenBank/DDBJ whole genome shotgun (WGS) entry which is preliminary data.</text>
</comment>
<feature type="region of interest" description="Disordered" evidence="1">
    <location>
        <begin position="1"/>
        <end position="44"/>
    </location>
</feature>
<gene>
    <name evidence="2" type="ORF">R3I93_008048</name>
</gene>
<dbReference type="AlphaFoldDB" id="A0AAN9H8B5"/>
<dbReference type="EMBL" id="JAYKXH010000008">
    <property type="protein sequence ID" value="KAK7160281.1"/>
    <property type="molecule type" value="Genomic_DNA"/>
</dbReference>
<protein>
    <submittedName>
        <fullName evidence="2">Uncharacterized protein</fullName>
    </submittedName>
</protein>
<name>A0AAN9H8B5_9TELE</name>
<dbReference type="Proteomes" id="UP001364617">
    <property type="component" value="Unassembled WGS sequence"/>
</dbReference>
<accession>A0AAN9H8B5</accession>